<dbReference type="FunFam" id="3.40.50.720:FF:000084">
    <property type="entry name" value="Short-chain dehydrogenase reductase"/>
    <property type="match status" value="1"/>
</dbReference>
<evidence type="ECO:0000313" key="3">
    <source>
        <dbReference type="EMBL" id="GGF52953.1"/>
    </source>
</evidence>
<comment type="similarity">
    <text evidence="1">Belongs to the short-chain dehydrogenases/reductases (SDR) family.</text>
</comment>
<evidence type="ECO:0000256" key="2">
    <source>
        <dbReference type="ARBA" id="ARBA00023002"/>
    </source>
</evidence>
<organism evidence="3 4">
    <name type="scientific">Marmoricola endophyticus</name>
    <dbReference type="NCBI Taxonomy" id="2040280"/>
    <lineage>
        <taxon>Bacteria</taxon>
        <taxon>Bacillati</taxon>
        <taxon>Actinomycetota</taxon>
        <taxon>Actinomycetes</taxon>
        <taxon>Propionibacteriales</taxon>
        <taxon>Nocardioidaceae</taxon>
        <taxon>Marmoricola</taxon>
    </lineage>
</organism>
<dbReference type="RefSeq" id="WP_188780383.1">
    <property type="nucleotide sequence ID" value="NZ_BMKQ01000001.1"/>
</dbReference>
<dbReference type="SUPFAM" id="SSF51735">
    <property type="entry name" value="NAD(P)-binding Rossmann-fold domains"/>
    <property type="match status" value="1"/>
</dbReference>
<dbReference type="CDD" id="cd05233">
    <property type="entry name" value="SDR_c"/>
    <property type="match status" value="1"/>
</dbReference>
<dbReference type="Proteomes" id="UP000649179">
    <property type="component" value="Unassembled WGS sequence"/>
</dbReference>
<dbReference type="InterPro" id="IPR036291">
    <property type="entry name" value="NAD(P)-bd_dom_sf"/>
</dbReference>
<gene>
    <name evidence="3" type="primary">fabG</name>
    <name evidence="3" type="ORF">GCM10011519_28620</name>
</gene>
<dbReference type="PRINTS" id="PR00081">
    <property type="entry name" value="GDHRDH"/>
</dbReference>
<keyword evidence="2" id="KW-0560">Oxidoreductase</keyword>
<dbReference type="EMBL" id="BMKQ01000001">
    <property type="protein sequence ID" value="GGF52953.1"/>
    <property type="molecule type" value="Genomic_DNA"/>
</dbReference>
<dbReference type="Gene3D" id="3.40.50.720">
    <property type="entry name" value="NAD(P)-binding Rossmann-like Domain"/>
    <property type="match status" value="1"/>
</dbReference>
<evidence type="ECO:0000256" key="1">
    <source>
        <dbReference type="ARBA" id="ARBA00006484"/>
    </source>
</evidence>
<protein>
    <submittedName>
        <fullName evidence="3">3-oxoacyl-ACP reductase</fullName>
    </submittedName>
</protein>
<keyword evidence="4" id="KW-1185">Reference proteome</keyword>
<dbReference type="AlphaFoldDB" id="A0A917BQ96"/>
<evidence type="ECO:0000313" key="4">
    <source>
        <dbReference type="Proteomes" id="UP000649179"/>
    </source>
</evidence>
<reference evidence="3" key="2">
    <citation type="submission" date="2020-09" db="EMBL/GenBank/DDBJ databases">
        <authorList>
            <person name="Sun Q."/>
            <person name="Zhou Y."/>
        </authorList>
    </citation>
    <scope>NUCLEOTIDE SEQUENCE</scope>
    <source>
        <strain evidence="3">CGMCC 1.16067</strain>
    </source>
</reference>
<reference evidence="3" key="1">
    <citation type="journal article" date="2014" name="Int. J. Syst. Evol. Microbiol.">
        <title>Complete genome sequence of Corynebacterium casei LMG S-19264T (=DSM 44701T), isolated from a smear-ripened cheese.</title>
        <authorList>
            <consortium name="US DOE Joint Genome Institute (JGI-PGF)"/>
            <person name="Walter F."/>
            <person name="Albersmeier A."/>
            <person name="Kalinowski J."/>
            <person name="Ruckert C."/>
        </authorList>
    </citation>
    <scope>NUCLEOTIDE SEQUENCE</scope>
    <source>
        <strain evidence="3">CGMCC 1.16067</strain>
    </source>
</reference>
<dbReference type="InterPro" id="IPR002347">
    <property type="entry name" value="SDR_fam"/>
</dbReference>
<dbReference type="PANTHER" id="PTHR43943">
    <property type="entry name" value="DEHYDROGENASE/REDUCTASE (SDR FAMILY) MEMBER 4"/>
    <property type="match status" value="1"/>
</dbReference>
<dbReference type="GO" id="GO:0016491">
    <property type="term" value="F:oxidoreductase activity"/>
    <property type="evidence" value="ECO:0007669"/>
    <property type="project" value="UniProtKB-KW"/>
</dbReference>
<dbReference type="Pfam" id="PF13561">
    <property type="entry name" value="adh_short_C2"/>
    <property type="match status" value="1"/>
</dbReference>
<sequence length="250" mass="25414">MVDLQGRVAVVTGASRGIGLGIAQRLVDAGAKVCLTARKQEALDAAVAELGGPEHAIAVAGKGDDVEHQADAIARTAAAFGPVDVLVNNAGINPVYGPMIDIDLDAARKIVEVNALGALSWTQQAYRAGMDQHGGAVVNVASVAGLRPAPGISMYGASKAMLIHLTEVLAVELGPDVRVNAVAPAVVKTKFAEALYAGREDEVASAYPLKRLGVPDDIGSVVAFLASSDSAWMTGQTLVVDGGVTLTGGV</sequence>
<name>A0A917BQ96_9ACTN</name>
<dbReference type="PRINTS" id="PR00080">
    <property type="entry name" value="SDRFAMILY"/>
</dbReference>
<proteinExistence type="inferred from homology"/>
<comment type="caution">
    <text evidence="3">The sequence shown here is derived from an EMBL/GenBank/DDBJ whole genome shotgun (WGS) entry which is preliminary data.</text>
</comment>
<dbReference type="NCBIfam" id="NF005559">
    <property type="entry name" value="PRK07231.1"/>
    <property type="match status" value="1"/>
</dbReference>
<accession>A0A917BQ96</accession>
<dbReference type="PANTHER" id="PTHR43943:SF2">
    <property type="entry name" value="DEHYDROGENASE_REDUCTASE 4"/>
    <property type="match status" value="1"/>
</dbReference>